<name>A0A2R4ADZ5_ECOLX</name>
<proteinExistence type="predicted"/>
<reference evidence="1" key="1">
    <citation type="journal article" date="2018" name="Vet. Microbiol.">
        <title>Longitudinal study of Escherichia coli plasmid resistance to extended-spectrum cephalosporins in free-range broilers.</title>
        <authorList>
            <person name="Baron S."/>
            <person name="Le Devendec L."/>
            <person name="Touzain F."/>
            <person name="Jouy E."/>
            <person name="Lucas P."/>
            <person name="de Boisseson C."/>
            <person name="Larvor E."/>
            <person name="Kempf I."/>
        </authorList>
    </citation>
    <scope>NUCLEOTIDE SEQUENCE</scope>
    <source>
        <strain evidence="1">DH5alpha</strain>
        <plasmid evidence="1">p300-5</plasmid>
    </source>
</reference>
<accession>A0A2R4ADZ5</accession>
<dbReference type="EMBL" id="MG692683">
    <property type="protein sequence ID" value="AVR62845.1"/>
    <property type="molecule type" value="Genomic_DNA"/>
</dbReference>
<evidence type="ECO:0000313" key="1">
    <source>
        <dbReference type="EMBL" id="AVR62845.1"/>
    </source>
</evidence>
<protein>
    <submittedName>
        <fullName evidence="1">Uncharacterized protein</fullName>
    </submittedName>
</protein>
<dbReference type="AlphaFoldDB" id="A0A2R4ADZ5"/>
<gene>
    <name evidence="1" type="ORF">p300-5_00138</name>
</gene>
<sequence length="55" mass="5805">MNGISIWRKSLLDGHTALSASESISKGNVKFVAGVLLVFNDRVIDATLASLGIAF</sequence>
<organism evidence="1">
    <name type="scientific">Escherichia coli</name>
    <dbReference type="NCBI Taxonomy" id="562"/>
    <lineage>
        <taxon>Bacteria</taxon>
        <taxon>Pseudomonadati</taxon>
        <taxon>Pseudomonadota</taxon>
        <taxon>Gammaproteobacteria</taxon>
        <taxon>Enterobacterales</taxon>
        <taxon>Enterobacteriaceae</taxon>
        <taxon>Escherichia</taxon>
    </lineage>
</organism>
<keyword evidence="1" id="KW-0614">Plasmid</keyword>
<geneLocation type="plasmid" evidence="1">
    <name>p300-5</name>
</geneLocation>